<proteinExistence type="predicted"/>
<name>A0A4Y2MPI1_ARAVE</name>
<evidence type="ECO:0000313" key="2">
    <source>
        <dbReference type="EMBL" id="GBN54536.1"/>
    </source>
</evidence>
<dbReference type="AlphaFoldDB" id="A0A4Y2MPI1"/>
<keyword evidence="3" id="KW-1185">Reference proteome</keyword>
<dbReference type="Proteomes" id="UP000499080">
    <property type="component" value="Unassembled WGS sequence"/>
</dbReference>
<reference evidence="1 3" key="1">
    <citation type="journal article" date="2019" name="Sci. Rep.">
        <title>Orb-weaving spider Araneus ventricosus genome elucidates the spidroin gene catalogue.</title>
        <authorList>
            <person name="Kono N."/>
            <person name="Nakamura H."/>
            <person name="Ohtoshi R."/>
            <person name="Moran D.A.P."/>
            <person name="Shinohara A."/>
            <person name="Yoshida Y."/>
            <person name="Fujiwara M."/>
            <person name="Mori M."/>
            <person name="Tomita M."/>
            <person name="Arakawa K."/>
        </authorList>
    </citation>
    <scope>NUCLEOTIDE SEQUENCE [LARGE SCALE GENOMIC DNA]</scope>
</reference>
<organism evidence="1 3">
    <name type="scientific">Araneus ventricosus</name>
    <name type="common">Orbweaver spider</name>
    <name type="synonym">Epeira ventricosa</name>
    <dbReference type="NCBI Taxonomy" id="182803"/>
    <lineage>
        <taxon>Eukaryota</taxon>
        <taxon>Metazoa</taxon>
        <taxon>Ecdysozoa</taxon>
        <taxon>Arthropoda</taxon>
        <taxon>Chelicerata</taxon>
        <taxon>Arachnida</taxon>
        <taxon>Araneae</taxon>
        <taxon>Araneomorphae</taxon>
        <taxon>Entelegynae</taxon>
        <taxon>Araneoidea</taxon>
        <taxon>Araneidae</taxon>
        <taxon>Araneus</taxon>
    </lineage>
</organism>
<protein>
    <submittedName>
        <fullName evidence="1">Uncharacterized protein</fullName>
    </submittedName>
</protein>
<dbReference type="EMBL" id="BGPR01012093">
    <property type="protein sequence ID" value="GBN54536.1"/>
    <property type="molecule type" value="Genomic_DNA"/>
</dbReference>
<dbReference type="EMBL" id="BGPR01123914">
    <property type="protein sequence ID" value="GBN28234.1"/>
    <property type="molecule type" value="Genomic_DNA"/>
</dbReference>
<sequence>MGCTPPKAGVECNFLCPKVGSLGLVEVLTLKLQSRGFEMNALNTRCAHGSNTYSLCWGQFPLVTWSVSLDLVLVCQIKNHSRRLTIVRNCNVSLKVSLAWFLNKTLQRVKTLLNLCTRFHRCIQFHIPYVWRSIVKLALAPLNRNQPTSSIYLKMQIIFCNEIWI</sequence>
<gene>
    <name evidence="1" type="ORF">AVEN_117105_1</name>
    <name evidence="2" type="ORF">AVEN_66502_1</name>
</gene>
<evidence type="ECO:0000313" key="1">
    <source>
        <dbReference type="EMBL" id="GBN28234.1"/>
    </source>
</evidence>
<comment type="caution">
    <text evidence="1">The sequence shown here is derived from an EMBL/GenBank/DDBJ whole genome shotgun (WGS) entry which is preliminary data.</text>
</comment>
<accession>A0A4Y2MPI1</accession>
<evidence type="ECO:0000313" key="3">
    <source>
        <dbReference type="Proteomes" id="UP000499080"/>
    </source>
</evidence>